<feature type="domain" description="Cathepsin propeptide inhibitor" evidence="4">
    <location>
        <begin position="21"/>
        <end position="76"/>
    </location>
</feature>
<name>A0A8U0WPQ2_TRIV3</name>
<dbReference type="SMR" id="A0A8U0WPQ2"/>
<dbReference type="OMA" id="DCCLGSE"/>
<dbReference type="KEGG" id="tva:4764789"/>
<dbReference type="InterPro" id="IPR013128">
    <property type="entry name" value="Peptidase_C1A"/>
</dbReference>
<dbReference type="GO" id="GO:0005615">
    <property type="term" value="C:extracellular space"/>
    <property type="evidence" value="ECO:0000318"/>
    <property type="project" value="GO_Central"/>
</dbReference>
<dbReference type="InterPro" id="IPR025661">
    <property type="entry name" value="Pept_asp_AS"/>
</dbReference>
<dbReference type="CDD" id="cd02248">
    <property type="entry name" value="Peptidase_C1A"/>
    <property type="match status" value="1"/>
</dbReference>
<dbReference type="InterPro" id="IPR013201">
    <property type="entry name" value="Prot_inhib_I29"/>
</dbReference>
<dbReference type="GO" id="GO:0005764">
    <property type="term" value="C:lysosome"/>
    <property type="evidence" value="ECO:0000318"/>
    <property type="project" value="GO_Central"/>
</dbReference>
<evidence type="ECO:0000256" key="2">
    <source>
        <dbReference type="ARBA" id="ARBA00023157"/>
    </source>
</evidence>
<dbReference type="InterPro" id="IPR038765">
    <property type="entry name" value="Papain-like_cys_pep_sf"/>
</dbReference>
<dbReference type="OrthoDB" id="10253408at2759"/>
<dbReference type="SUPFAM" id="SSF54001">
    <property type="entry name" value="Cysteine proteinases"/>
    <property type="match status" value="1"/>
</dbReference>
<protein>
    <submittedName>
        <fullName evidence="5">Clan CA, family C1, cathepsin L-like cysteine peptidase</fullName>
    </submittedName>
</protein>
<dbReference type="GO" id="GO:0004197">
    <property type="term" value="F:cysteine-type endopeptidase activity"/>
    <property type="evidence" value="ECO:0000318"/>
    <property type="project" value="GO_Central"/>
</dbReference>
<dbReference type="PANTHER" id="PTHR12411">
    <property type="entry name" value="CYSTEINE PROTEASE FAMILY C1-RELATED"/>
    <property type="match status" value="1"/>
</dbReference>
<dbReference type="GO" id="GO:0051603">
    <property type="term" value="P:proteolysis involved in protein catabolic process"/>
    <property type="evidence" value="ECO:0000318"/>
    <property type="project" value="GO_Central"/>
</dbReference>
<dbReference type="PROSITE" id="PS00640">
    <property type="entry name" value="THIOL_PROTEASE_ASN"/>
    <property type="match status" value="1"/>
</dbReference>
<keyword evidence="2" id="KW-1015">Disulfide bond</keyword>
<dbReference type="RefSeq" id="XP_001319129.1">
    <property type="nucleotide sequence ID" value="XM_001319094.1"/>
</dbReference>
<dbReference type="VEuPathDB" id="TrichDB:TVAGG3_0772740"/>
<dbReference type="SMART" id="SM00645">
    <property type="entry name" value="Pept_C1"/>
    <property type="match status" value="1"/>
</dbReference>
<evidence type="ECO:0000259" key="4">
    <source>
        <dbReference type="SMART" id="SM00848"/>
    </source>
</evidence>
<dbReference type="InterPro" id="IPR000668">
    <property type="entry name" value="Peptidase_C1A_C"/>
</dbReference>
<dbReference type="FunFam" id="3.90.70.10:FF:000039">
    <property type="entry name" value="Cysteine proteinase 2, putative"/>
    <property type="match status" value="1"/>
</dbReference>
<dbReference type="Pfam" id="PF08246">
    <property type="entry name" value="Inhibitor_I29"/>
    <property type="match status" value="1"/>
</dbReference>
<evidence type="ECO:0000313" key="6">
    <source>
        <dbReference type="Proteomes" id="UP000001542"/>
    </source>
</evidence>
<reference evidence="5" key="2">
    <citation type="journal article" date="2007" name="Science">
        <title>Draft genome sequence of the sexually transmitted pathogen Trichomonas vaginalis.</title>
        <authorList>
            <person name="Carlton J.M."/>
            <person name="Hirt R.P."/>
            <person name="Silva J.C."/>
            <person name="Delcher A.L."/>
            <person name="Schatz M."/>
            <person name="Zhao Q."/>
            <person name="Wortman J.R."/>
            <person name="Bidwell S.L."/>
            <person name="Alsmark U.C.M."/>
            <person name="Besteiro S."/>
            <person name="Sicheritz-Ponten T."/>
            <person name="Noel C.J."/>
            <person name="Dacks J.B."/>
            <person name="Foster P.G."/>
            <person name="Simillion C."/>
            <person name="Van de Peer Y."/>
            <person name="Miranda-Saavedra D."/>
            <person name="Barton G.J."/>
            <person name="Westrop G.D."/>
            <person name="Mueller S."/>
            <person name="Dessi D."/>
            <person name="Fiori P.L."/>
            <person name="Ren Q."/>
            <person name="Paulsen I."/>
            <person name="Zhang H."/>
            <person name="Bastida-Corcuera F.D."/>
            <person name="Simoes-Barbosa A."/>
            <person name="Brown M.T."/>
            <person name="Hayes R.D."/>
            <person name="Mukherjee M."/>
            <person name="Okumura C.Y."/>
            <person name="Schneider R."/>
            <person name="Smith A.J."/>
            <person name="Vanacova S."/>
            <person name="Villalvazo M."/>
            <person name="Haas B.J."/>
            <person name="Pertea M."/>
            <person name="Feldblyum T.V."/>
            <person name="Utterback T.R."/>
            <person name="Shu C.L."/>
            <person name="Osoegawa K."/>
            <person name="de Jong P.J."/>
            <person name="Hrdy I."/>
            <person name="Horvathova L."/>
            <person name="Zubacova Z."/>
            <person name="Dolezal P."/>
            <person name="Malik S.B."/>
            <person name="Logsdon J.M. Jr."/>
            <person name="Henze K."/>
            <person name="Gupta A."/>
            <person name="Wang C.C."/>
            <person name="Dunne R.L."/>
            <person name="Upcroft J.A."/>
            <person name="Upcroft P."/>
            <person name="White O."/>
            <person name="Salzberg S.L."/>
            <person name="Tang P."/>
            <person name="Chiu C.-H."/>
            <person name="Lee Y.-S."/>
            <person name="Embley T.M."/>
            <person name="Coombs G.H."/>
            <person name="Mottram J.C."/>
            <person name="Tachezy J."/>
            <person name="Fraser-Liggett C.M."/>
            <person name="Johnson P.J."/>
        </authorList>
    </citation>
    <scope>NUCLEOTIDE SEQUENCE [LARGE SCALE GENOMIC DNA]</scope>
    <source>
        <strain evidence="5">G3</strain>
    </source>
</reference>
<dbReference type="Gene3D" id="3.90.70.10">
    <property type="entry name" value="Cysteine proteinases"/>
    <property type="match status" value="1"/>
</dbReference>
<dbReference type="MEROPS" id="C01.082"/>
<gene>
    <name evidence="5" type="ORF">TVAG_057000</name>
</gene>
<dbReference type="PROSITE" id="PS00139">
    <property type="entry name" value="THIOL_PROTEASE_CYS"/>
    <property type="match status" value="1"/>
</dbReference>
<sequence length="314" mass="34641">MFAFLLSGATSNVLKHEEKAFLAYMRETGNFFTGDEYHFRLGIYLANKRLVQEHNAANKGFKLGLNKLAHLTQSEYRSLLGAKRLGQKSGNFFKCDAPANDAVDWRDKGIVNKIKDQGQCGSCWAFSAIQASESRYAQANKQLLDLAEQNIVDCVTSCYGCNGGWPSKAIDYVVKHQAGKFMLTADYPYTARDGTCKFHASKSVGLTKGYDEVKDTEAELAKAASKGVVSVCIDASHYSFQLYTSGIYDEPSCSAWNLDHAVGLVGYGTEGSKNYWIVRNSWGTSWGEQGYIRMIKDKSNQCGIASEAILPKAL</sequence>
<dbReference type="PRINTS" id="PR00705">
    <property type="entry name" value="PAPAIN"/>
</dbReference>
<comment type="similarity">
    <text evidence="1">Belongs to the peptidase C1 family.</text>
</comment>
<keyword evidence="6" id="KW-1185">Reference proteome</keyword>
<evidence type="ECO:0000256" key="1">
    <source>
        <dbReference type="ARBA" id="ARBA00008455"/>
    </source>
</evidence>
<feature type="domain" description="Peptidase C1A papain C-terminal" evidence="3">
    <location>
        <begin position="99"/>
        <end position="312"/>
    </location>
</feature>
<dbReference type="EMBL" id="DS113412">
    <property type="protein sequence ID" value="EAY06906.1"/>
    <property type="molecule type" value="Genomic_DNA"/>
</dbReference>
<accession>A0A8U0WPQ2</accession>
<evidence type="ECO:0000259" key="3">
    <source>
        <dbReference type="SMART" id="SM00645"/>
    </source>
</evidence>
<organism evidence="5 6">
    <name type="scientific">Trichomonas vaginalis (strain ATCC PRA-98 / G3)</name>
    <dbReference type="NCBI Taxonomy" id="412133"/>
    <lineage>
        <taxon>Eukaryota</taxon>
        <taxon>Metamonada</taxon>
        <taxon>Parabasalia</taxon>
        <taxon>Trichomonadida</taxon>
        <taxon>Trichomonadidae</taxon>
        <taxon>Trichomonas</taxon>
    </lineage>
</organism>
<dbReference type="Proteomes" id="UP000001542">
    <property type="component" value="Unassembled WGS sequence"/>
</dbReference>
<dbReference type="Pfam" id="PF00112">
    <property type="entry name" value="Peptidase_C1"/>
    <property type="match status" value="1"/>
</dbReference>
<reference evidence="5" key="1">
    <citation type="submission" date="2006-10" db="EMBL/GenBank/DDBJ databases">
        <authorList>
            <person name="Amadeo P."/>
            <person name="Zhao Q."/>
            <person name="Wortman J."/>
            <person name="Fraser-Liggett C."/>
            <person name="Carlton J."/>
        </authorList>
    </citation>
    <scope>NUCLEOTIDE SEQUENCE</scope>
    <source>
        <strain evidence="5">G3</strain>
    </source>
</reference>
<dbReference type="InterPro" id="IPR000169">
    <property type="entry name" value="Pept_cys_AS"/>
</dbReference>
<evidence type="ECO:0000313" key="5">
    <source>
        <dbReference type="EMBL" id="EAY06906.1"/>
    </source>
</evidence>
<dbReference type="SMART" id="SM00848">
    <property type="entry name" value="Inhibitor_I29"/>
    <property type="match status" value="1"/>
</dbReference>
<dbReference type="InterPro" id="IPR039417">
    <property type="entry name" value="Peptidase_C1A_papain-like"/>
</dbReference>
<proteinExistence type="inferred from homology"/>
<dbReference type="AlphaFoldDB" id="A0A8U0WPQ2"/>